<gene>
    <name evidence="1" type="ORF">COLO4_34904</name>
</gene>
<keyword evidence="2" id="KW-1185">Reference proteome</keyword>
<proteinExistence type="predicted"/>
<name>A0A1R3GIY6_9ROSI</name>
<organism evidence="1 2">
    <name type="scientific">Corchorus olitorius</name>
    <dbReference type="NCBI Taxonomy" id="93759"/>
    <lineage>
        <taxon>Eukaryota</taxon>
        <taxon>Viridiplantae</taxon>
        <taxon>Streptophyta</taxon>
        <taxon>Embryophyta</taxon>
        <taxon>Tracheophyta</taxon>
        <taxon>Spermatophyta</taxon>
        <taxon>Magnoliopsida</taxon>
        <taxon>eudicotyledons</taxon>
        <taxon>Gunneridae</taxon>
        <taxon>Pentapetalae</taxon>
        <taxon>rosids</taxon>
        <taxon>malvids</taxon>
        <taxon>Malvales</taxon>
        <taxon>Malvaceae</taxon>
        <taxon>Grewioideae</taxon>
        <taxon>Apeibeae</taxon>
        <taxon>Corchorus</taxon>
    </lineage>
</organism>
<dbReference type="AlphaFoldDB" id="A0A1R3GIY6"/>
<reference evidence="2" key="1">
    <citation type="submission" date="2013-09" db="EMBL/GenBank/DDBJ databases">
        <title>Corchorus olitorius genome sequencing.</title>
        <authorList>
            <person name="Alam M."/>
            <person name="Haque M.S."/>
            <person name="Islam M.S."/>
            <person name="Emdad E.M."/>
            <person name="Islam M.M."/>
            <person name="Ahmed B."/>
            <person name="Halim A."/>
            <person name="Hossen Q.M.M."/>
            <person name="Hossain M.Z."/>
            <person name="Ahmed R."/>
            <person name="Khan M.M."/>
            <person name="Islam R."/>
            <person name="Rashid M.M."/>
            <person name="Khan S.A."/>
            <person name="Rahman M.S."/>
            <person name="Alam M."/>
            <person name="Yahiya A.S."/>
            <person name="Khan M.S."/>
            <person name="Azam M.S."/>
            <person name="Haque T."/>
            <person name="Lashkar M.Z.H."/>
            <person name="Akhand A.I."/>
            <person name="Morshed G."/>
            <person name="Roy S."/>
            <person name="Uddin K.S."/>
            <person name="Rabeya T."/>
            <person name="Hossain A.S."/>
            <person name="Chowdhury A."/>
            <person name="Snigdha A.R."/>
            <person name="Mortoza M.S."/>
            <person name="Matin S.A."/>
            <person name="Hoque S.M.E."/>
            <person name="Islam M.K."/>
            <person name="Roy D.K."/>
            <person name="Haider R."/>
            <person name="Moosa M.M."/>
            <person name="Elias S.M."/>
            <person name="Hasan A.M."/>
            <person name="Jahan S."/>
            <person name="Shafiuddin M."/>
            <person name="Mahmood N."/>
            <person name="Shommy N.S."/>
        </authorList>
    </citation>
    <scope>NUCLEOTIDE SEQUENCE [LARGE SCALE GENOMIC DNA]</scope>
    <source>
        <strain evidence="2">cv. O-4</strain>
    </source>
</reference>
<dbReference type="SUPFAM" id="SSF52058">
    <property type="entry name" value="L domain-like"/>
    <property type="match status" value="1"/>
</dbReference>
<comment type="caution">
    <text evidence="1">The sequence shown here is derived from an EMBL/GenBank/DDBJ whole genome shotgun (WGS) entry which is preliminary data.</text>
</comment>
<evidence type="ECO:0000313" key="1">
    <source>
        <dbReference type="EMBL" id="OMO58042.1"/>
    </source>
</evidence>
<sequence length="158" mass="17460">MLHCVKVEDCLWLHFQILRDRTALPKVKKDVQASTACMPDAKATSSLYAYANAVSSKAPSFHACQVQQQVFVLGLQTWNMGSLHSLRSSHQVYASIILWNDSSTGIITKGITELKDLEVLDLGYKNCSRSLPPELGSNLSLTILKEKVADVMLIHGKC</sequence>
<evidence type="ECO:0000313" key="2">
    <source>
        <dbReference type="Proteomes" id="UP000187203"/>
    </source>
</evidence>
<protein>
    <submittedName>
        <fullName evidence="1">Uncharacterized protein</fullName>
    </submittedName>
</protein>
<dbReference type="OrthoDB" id="1934476at2759"/>
<dbReference type="EMBL" id="AWUE01022461">
    <property type="protein sequence ID" value="OMO58042.1"/>
    <property type="molecule type" value="Genomic_DNA"/>
</dbReference>
<dbReference type="Gene3D" id="3.80.10.10">
    <property type="entry name" value="Ribonuclease Inhibitor"/>
    <property type="match status" value="1"/>
</dbReference>
<dbReference type="Proteomes" id="UP000187203">
    <property type="component" value="Unassembled WGS sequence"/>
</dbReference>
<dbReference type="InterPro" id="IPR032675">
    <property type="entry name" value="LRR_dom_sf"/>
</dbReference>
<accession>A0A1R3GIY6</accession>
<dbReference type="STRING" id="93759.A0A1R3GIY6"/>